<sequence length="3688" mass="414978">MTSGSRADTTMTFGEVAMPAAGGEETVESIDGVIVKAKSYVIAKDKFDAAKSNLPEGDAADIALDREILIHRGRLSPSLPVLNLVGHQQSTSNRLIEQLRYAEEKMRIAHQEDISHYEEIAMGLLARMNEMAQEDQGSTMRIEELERQRELMGQAMGHMNRVHQQSLDDHHRGIERIEEASNAQHRRDEEISTSLHQELILLRSEAAQTFSHMEQQAQGEGQQLAMEYRKLVEELNEEAHETLQFKMEASQNFSTLAIMKEQLELMKNEENMMRDDANKRMSFLESGARELRSTLDREEHAKSEVMMKLQQVEMTAGSDSGTNLSALHSEVGELRRRLRQQEEFQAGSQQAWRQEIELARRQQHVSSQQSSSMPLSSKTSDAGWEYVQSQSSQKGVSFPLGSEVRPPEVNSPNVPSPVNRGTVTSDGPSNVPPVANGEYMGDSIGTSAPPIADNTRDPSQFRTFLASGGYGAGVPTKRSRENVNDGRNLRLNAYITWMNFVLNYVMPKKMRTEYVMSASIGDKKPNTKDRKTIIMMIMEKVRKKKQYHLPSRPPTLAQVDLAVVDQMDLEMVMAPRSRHRIVVDQKGATLRDRLQMHQQTKALQTSRMSRFREGKLVPPFPKVTHLDSWMSYCIANVLGACADPNHEEWIAWLNPAFRPNPDIDGLNDSGHIKFKSIDIKLGIAMSAMLKAAGDNALDLCLNVNRKSSKYGKPKAAPKADAKSKAEAKPKPKGKAKALPAAPAIRLCRAWNPLAPAIQKRNITYDDDVSDCTSLDSDADSDCSTDDEVVEARVEGPSKPKGKDRRTQSTDPGAKKKVTFAGDVRFQSSKPRRSYKDRGGGDKVIKVNVEKRFMDNNNRITELGLSMHKARLKAQMMNDMLQDDKPGDRHVYVRVPGSDRVREIIFYDGEDELHEYEVGPEERKKVKDFSIVNCMVQPTWIRSKIKFLMDTGCDHDLISLRKVEKHGLETLVSEEAISFQTANGITNTDLISNFQTESFTEPINAYVLDIRHQCFQLASEENPAEALNAVAATFDATPGEEEEPDGPAEEYSPDFMPDEAPGEEVPAERPEDFLIYSSRDGDEPARDDDEREIEVEGDGAPTRKAKVGTLKAEAKTLAHLCTHRYRNPYCEACIRAKMKHYRTVRGAFKRELKAWGDLITFDFLDMRRAADMGIGNDEEMREVLVIRDVATATRVIAAIPTMLSRNTEDVVEALKGLIGRRKVKLAYSDVAPEFDAAMAQLKIPIDHSLPGLPKNNSLAERTNQEAINTVATSLLHAGLPAQYWHFALNCVTHNLNIEDVEGDGDSAWKRMTGEDFKGKASPFGAKVFFKTTDARDKTYAGKFDPKGIPGIFAGYVITTGQQWSRKYKVWDMAEFAGVNLSMDAAVPRKLAQPYLTEVVVLPEDLVFPLKGEYERMNSTLEGLNDNRRLQGREIKDADDVSRPPSGGDDDEDDDDVDESMKKPPPDPDEIDDGTGAGVIPLDDYYSAVDELDHKILERDEIDARAHGAPPTSSTLRRTDMPDGIDDVGPSGRLIPKGGEEDPGEILRRLQDAKLASDDIEHWSVGTKGDGKVYLNDDGEACKIDKRGVPYKVGSDGKRILPSRRPKHLYSPEEWDKLDAKTKKKAYRKAKREKAKDAKLSRKRAAVGKRMVGKILDNMIFPKIVQCDKIDLELGSPCTEGWEWAQESVQQQLQDEFLDDVVPAVPASAVFDDNWIPALPCTTSVQQNHRVKNGAHGRCFNAVVTRPVTRKEMLSNPKAMEAFMKEWKGLWEQEVFDFSQTREYDDVVNEAKRKGQKVHMARVHGLIYEKNYQLKEADPARKFKGRGVLLGDQVKDQNMEAALFQDLGNSPATFDASRWADYYRCLAGNDVQMADAIQAYIQAKLSGTPCWVELPDEAWHPSANRRNYRREAVLHDKTPVRTVTYDMETYLDMTVKKYCDVTGFDPSKFRTVPSPSPAEETKHHPARAPMCNGKSHRCTWCGHTMTMPVDPDGRLIPPPPIPKGPAEEEVTDENRGALAPQAASILMKLLYAARICRFDLLRSINNLARKITKWTKKEDALLHHLMAYVHQSKHHLMIGWVGDSLGDSSIGLFADADYAGCGESLKSTSGAHLHIQGPHTRFPLAGLSKRQGCLSHSTPEAEIVAADFAMSRLGLPATTLWQQLGGKDPNFVFYDDNQTMIGVVRTGKNPTMRHLERTHGISIGWMHSIFQEGYVSLAYEVTAKMAADIHTKSFKDSVSWTHACQLINIFPPEQIGSQDIVDLMRPTHSQSTDEKGQQLYSFKSEVPCFPYTQTPILPQVLYRAGLSSKEGLQEHDIVDPILVVKFPRILRDPPSVLPPGRYLRSTWFDRYVERAVFQFHPVRASLVATPVIEDTVQTTLPYPYGRRYVRTLPPEWRSVVAARAALARAIHGGYQGFTLPLRFNGRPRRDRIPYMGSFFWTKIIEEVWEDMSQKMRELEGYGQAIVPHVTEFQDCKDGLIIEFYDIAKELVHTYKDEGNKLGVRIKIFDTPKEVAIWTLAGVSEDNWWQQCAPGLGDAMALDPDQYYVPQARMTILCTGRQADDAMCDYLADVFHSKQKESENSAVFVGAGVLGGTSWIDKHIQKSSQKIEFRTEYPRGEVVQRIALAAAKSGTQVIVEVPPEAQIAGTKQYSLLLNKELWKHNVIDGCSHGQRFLVRDSENQPCVKYCDRKWEFFSANAAMEHKSSDVCKAKHEHACEQDYSDLRGKEVRTSQISRRLLRALSFKEGDGRLISMPAKKPKSGYHPIPRPMATFAGQPFKFQNVSPEDVFPTSGFTSAMAHFEEFLQVFVENQTPNQRLPKKLVADRVISNNTIHDWIKYSAPPLLIRWYVSAATNEVQQKPYGEVVKYVERAANIIHQAVNDKEGISAASEFIEADRIGTRFNLAEPTLSAIYDPTFFNEAYVANSRESLSQKNYSVQENNRFVFFQEYSGRIPGTIGVQDLDEGGLMMLAKMSLEFAKCVGYGLGTHNADLETICQRTGSQGERPKALDMFDLVLLACKPPGSDLEEPLSFAISYFQAYAGAIILMRAYLSYSEDRLVKNLFHWSNVLRPDLGMTAKEFIKSVVAKFYEPQSLGGNEVLQDSGKPSSTRSIFDVPKIVQLRCYQGMDNILRISMHILLGRAIQDEWWWNASSKIKHNTYTEFQCIPDKFLLLKYGVEIPGGRTMWKKWPDLTGSQSSQAASSSAAPPPMQPEQERNGECDWAEVPVPDGAAEYAFDFHKEDVQLCRGRLVHTLNDPDNYLFAYDETPLYKPNVEEGTLPIEHYVRRVVVYLGRLQSVTQNKTGGLNVQVFVKADTTKWLQMYARMYHGCGVGTCEHLPTPAMLTAAVLVKTEDDLKSNENDTFASASPDDKRERTNVLRAANEIRNSLAIGGKPDATLVRTQHTFLAMDFEMYANNKRTTFSLSEAFHNKGWRYLTKLSPEMHMPVNFDNTIKVFSLLKQKVMAMNEDQRATTTIHIHLCLQAVVYENLIIPGSTESVAALGNMEETLKRVYVDHIKEVIALVPRPPIVMINRDPRFYACAHSTLRRRSEGLQGYAHACSYVATELQLRGCVVVHGSSFWCKLVSSLTQADYETHVISTDQVAPNDPHHHHHRAFAVYEKQLFYEKMIAACYVNPQILCQLLLCSKAIEIPRFKDIWSIRSHQAELLIYHGLGEVDFFRKTSSNGRRD</sequence>
<dbReference type="Gene3D" id="3.30.420.10">
    <property type="entry name" value="Ribonuclease H-like superfamily/Ribonuclease H"/>
    <property type="match status" value="1"/>
</dbReference>
<feature type="region of interest" description="Disordered" evidence="1">
    <location>
        <begin position="1076"/>
        <end position="1095"/>
    </location>
</feature>
<feature type="compositionally biased region" description="Basic and acidic residues" evidence="1">
    <location>
        <begin position="1423"/>
        <end position="1440"/>
    </location>
</feature>
<feature type="compositionally biased region" description="Acidic residues" evidence="1">
    <location>
        <begin position="776"/>
        <end position="788"/>
    </location>
</feature>
<keyword evidence="3" id="KW-1185">Reference proteome</keyword>
<dbReference type="CDD" id="cd00303">
    <property type="entry name" value="retropepsin_like"/>
    <property type="match status" value="1"/>
</dbReference>
<reference evidence="2 3" key="1">
    <citation type="submission" date="2016-02" db="EMBL/GenBank/DDBJ databases">
        <title>Genome analysis of coral dinoflagellate symbionts highlights evolutionary adaptations to a symbiotic lifestyle.</title>
        <authorList>
            <person name="Aranda M."/>
            <person name="Li Y."/>
            <person name="Liew Y.J."/>
            <person name="Baumgarten S."/>
            <person name="Simakov O."/>
            <person name="Wilson M."/>
            <person name="Piel J."/>
            <person name="Ashoor H."/>
            <person name="Bougouffa S."/>
            <person name="Bajic V.B."/>
            <person name="Ryu T."/>
            <person name="Ravasi T."/>
            <person name="Bayer T."/>
            <person name="Micklem G."/>
            <person name="Kim H."/>
            <person name="Bhak J."/>
            <person name="Lajeunesse T.C."/>
            <person name="Voolstra C.R."/>
        </authorList>
    </citation>
    <scope>NUCLEOTIDE SEQUENCE [LARGE SCALE GENOMIC DNA]</scope>
    <source>
        <strain evidence="2 3">CCMP2467</strain>
    </source>
</reference>
<feature type="compositionally biased region" description="Low complexity" evidence="1">
    <location>
        <begin position="403"/>
        <end position="420"/>
    </location>
</feature>
<feature type="compositionally biased region" description="Acidic residues" evidence="1">
    <location>
        <begin position="1446"/>
        <end position="1456"/>
    </location>
</feature>
<feature type="region of interest" description="Disordered" evidence="1">
    <location>
        <begin position="1423"/>
        <end position="1478"/>
    </location>
</feature>
<feature type="region of interest" description="Disordered" evidence="1">
    <location>
        <begin position="709"/>
        <end position="738"/>
    </location>
</feature>
<dbReference type="InterPro" id="IPR012337">
    <property type="entry name" value="RNaseH-like_sf"/>
</dbReference>
<protein>
    <recommendedName>
        <fullName evidence="4">Integrase catalytic domain-containing protein</fullName>
    </recommendedName>
</protein>
<feature type="region of interest" description="Disordered" evidence="1">
    <location>
        <begin position="387"/>
        <end position="430"/>
    </location>
</feature>
<feature type="region of interest" description="Disordered" evidence="1">
    <location>
        <begin position="774"/>
        <end position="816"/>
    </location>
</feature>
<name>A0A1Q9CPC4_SYMMI</name>
<organism evidence="2 3">
    <name type="scientific">Symbiodinium microadriaticum</name>
    <name type="common">Dinoflagellate</name>
    <name type="synonym">Zooxanthella microadriatica</name>
    <dbReference type="NCBI Taxonomy" id="2951"/>
    <lineage>
        <taxon>Eukaryota</taxon>
        <taxon>Sar</taxon>
        <taxon>Alveolata</taxon>
        <taxon>Dinophyceae</taxon>
        <taxon>Suessiales</taxon>
        <taxon>Symbiodiniaceae</taxon>
        <taxon>Symbiodinium</taxon>
    </lineage>
</organism>
<accession>A0A1Q9CPC4</accession>
<comment type="caution">
    <text evidence="2">The sequence shown here is derived from an EMBL/GenBank/DDBJ whole genome shotgun (WGS) entry which is preliminary data.</text>
</comment>
<dbReference type="SUPFAM" id="SSF53098">
    <property type="entry name" value="Ribonuclease H-like"/>
    <property type="match status" value="1"/>
</dbReference>
<dbReference type="GO" id="GO:0003676">
    <property type="term" value="F:nucleic acid binding"/>
    <property type="evidence" value="ECO:0007669"/>
    <property type="project" value="InterPro"/>
</dbReference>
<feature type="region of interest" description="Disordered" evidence="1">
    <location>
        <begin position="3189"/>
        <end position="3216"/>
    </location>
</feature>
<gene>
    <name evidence="2" type="ORF">AK812_SmicGene34324</name>
</gene>
<evidence type="ECO:0000313" key="3">
    <source>
        <dbReference type="Proteomes" id="UP000186817"/>
    </source>
</evidence>
<proteinExistence type="predicted"/>
<dbReference type="OrthoDB" id="453303at2759"/>
<feature type="compositionally biased region" description="Basic and acidic residues" evidence="1">
    <location>
        <begin position="717"/>
        <end position="729"/>
    </location>
</feature>
<evidence type="ECO:0008006" key="4">
    <source>
        <dbReference type="Google" id="ProtNLM"/>
    </source>
</evidence>
<dbReference type="Proteomes" id="UP000186817">
    <property type="component" value="Unassembled WGS sequence"/>
</dbReference>
<feature type="compositionally biased region" description="Acidic residues" evidence="1">
    <location>
        <begin position="1037"/>
        <end position="1061"/>
    </location>
</feature>
<feature type="compositionally biased region" description="Low complexity" evidence="1">
    <location>
        <begin position="3194"/>
        <end position="3204"/>
    </location>
</feature>
<feature type="region of interest" description="Disordered" evidence="1">
    <location>
        <begin position="1948"/>
        <end position="1967"/>
    </location>
</feature>
<feature type="region of interest" description="Disordered" evidence="1">
    <location>
        <begin position="1504"/>
        <end position="1541"/>
    </location>
</feature>
<evidence type="ECO:0000256" key="1">
    <source>
        <dbReference type="SAM" id="MobiDB-lite"/>
    </source>
</evidence>
<feature type="compositionally biased region" description="Acidic residues" evidence="1">
    <location>
        <begin position="1084"/>
        <end position="1095"/>
    </location>
</feature>
<evidence type="ECO:0000313" key="2">
    <source>
        <dbReference type="EMBL" id="OLP84770.1"/>
    </source>
</evidence>
<dbReference type="InterPro" id="IPR036397">
    <property type="entry name" value="RNaseH_sf"/>
</dbReference>
<dbReference type="EMBL" id="LSRX01001020">
    <property type="protein sequence ID" value="OLP84770.1"/>
    <property type="molecule type" value="Genomic_DNA"/>
</dbReference>
<dbReference type="CDD" id="cd09272">
    <property type="entry name" value="RNase_HI_RT_Ty1"/>
    <property type="match status" value="1"/>
</dbReference>
<feature type="region of interest" description="Disordered" evidence="1">
    <location>
        <begin position="1035"/>
        <end position="1069"/>
    </location>
</feature>